<evidence type="ECO:0000313" key="1">
    <source>
        <dbReference type="EMBL" id="RPB19060.1"/>
    </source>
</evidence>
<dbReference type="EMBL" id="ML121599">
    <property type="protein sequence ID" value="RPB19060.1"/>
    <property type="molecule type" value="Genomic_DNA"/>
</dbReference>
<gene>
    <name evidence="1" type="ORF">L211DRAFT_899212</name>
</gene>
<accession>A0A3N4L842</accession>
<protein>
    <submittedName>
        <fullName evidence="1">Uncharacterized protein</fullName>
    </submittedName>
</protein>
<reference evidence="1 2" key="1">
    <citation type="journal article" date="2018" name="Nat. Ecol. Evol.">
        <title>Pezizomycetes genomes reveal the molecular basis of ectomycorrhizal truffle lifestyle.</title>
        <authorList>
            <person name="Murat C."/>
            <person name="Payen T."/>
            <person name="Noel B."/>
            <person name="Kuo A."/>
            <person name="Morin E."/>
            <person name="Chen J."/>
            <person name="Kohler A."/>
            <person name="Krizsan K."/>
            <person name="Balestrini R."/>
            <person name="Da Silva C."/>
            <person name="Montanini B."/>
            <person name="Hainaut M."/>
            <person name="Levati E."/>
            <person name="Barry K.W."/>
            <person name="Belfiori B."/>
            <person name="Cichocki N."/>
            <person name="Clum A."/>
            <person name="Dockter R.B."/>
            <person name="Fauchery L."/>
            <person name="Guy J."/>
            <person name="Iotti M."/>
            <person name="Le Tacon F."/>
            <person name="Lindquist E.A."/>
            <person name="Lipzen A."/>
            <person name="Malagnac F."/>
            <person name="Mello A."/>
            <person name="Molinier V."/>
            <person name="Miyauchi S."/>
            <person name="Poulain J."/>
            <person name="Riccioni C."/>
            <person name="Rubini A."/>
            <person name="Sitrit Y."/>
            <person name="Splivallo R."/>
            <person name="Traeger S."/>
            <person name="Wang M."/>
            <person name="Zifcakova L."/>
            <person name="Wipf D."/>
            <person name="Zambonelli A."/>
            <person name="Paolocci F."/>
            <person name="Nowrousian M."/>
            <person name="Ottonello S."/>
            <person name="Baldrian P."/>
            <person name="Spatafora J.W."/>
            <person name="Henrissat B."/>
            <person name="Nagy L.G."/>
            <person name="Aury J.M."/>
            <person name="Wincker P."/>
            <person name="Grigoriev I.V."/>
            <person name="Bonfante P."/>
            <person name="Martin F.M."/>
        </authorList>
    </citation>
    <scope>NUCLEOTIDE SEQUENCE [LARGE SCALE GENOMIC DNA]</scope>
    <source>
        <strain evidence="1 2">ATCC MYA-4762</strain>
    </source>
</reference>
<organism evidence="1 2">
    <name type="scientific">Terfezia boudieri ATCC MYA-4762</name>
    <dbReference type="NCBI Taxonomy" id="1051890"/>
    <lineage>
        <taxon>Eukaryota</taxon>
        <taxon>Fungi</taxon>
        <taxon>Dikarya</taxon>
        <taxon>Ascomycota</taxon>
        <taxon>Pezizomycotina</taxon>
        <taxon>Pezizomycetes</taxon>
        <taxon>Pezizales</taxon>
        <taxon>Pezizaceae</taxon>
        <taxon>Terfezia</taxon>
    </lineage>
</organism>
<proteinExistence type="predicted"/>
<dbReference type="Proteomes" id="UP000267821">
    <property type="component" value="Unassembled WGS sequence"/>
</dbReference>
<keyword evidence="2" id="KW-1185">Reference proteome</keyword>
<dbReference type="AlphaFoldDB" id="A0A3N4L842"/>
<evidence type="ECO:0000313" key="2">
    <source>
        <dbReference type="Proteomes" id="UP000267821"/>
    </source>
</evidence>
<sequence>MASEAMVNTQFEGTVKSIAGGANQWRFLKGIARLTRQSGERVGTLAAAQSTLIDHATDTDSMRHLYRQCSIHPSQSSEYTFLPSCAQLSALTLPAMSRLIIGIDLGTVATGAAFTFANPEWEQVWGYTSTIPVLCLLTSVTLQFTSPVENYSVITLEPPGFNFPVYNEARGELCPYTMKEANIACKAVPSISRESSEQELS</sequence>
<dbReference type="InParanoid" id="A0A3N4L842"/>
<name>A0A3N4L842_9PEZI</name>
<dbReference type="OrthoDB" id="5482590at2759"/>